<dbReference type="InterPro" id="IPR050927">
    <property type="entry name" value="TRPM"/>
</dbReference>
<accession>A0A3P7I2T6</accession>
<dbReference type="PANTHER" id="PTHR13800">
    <property type="entry name" value="TRANSIENT RECEPTOR POTENTIAL CATION CHANNEL, SUBFAMILY M, MEMBER 6"/>
    <property type="match status" value="1"/>
</dbReference>
<evidence type="ECO:0000313" key="2">
    <source>
        <dbReference type="EMBL" id="VDM67761.1"/>
    </source>
</evidence>
<protein>
    <submittedName>
        <fullName evidence="2">Uncharacterized protein</fullName>
    </submittedName>
</protein>
<dbReference type="PANTHER" id="PTHR13800:SF1">
    <property type="entry name" value="TRANSIENT RECEPTOR POTENTIAL CATION CHANNEL TRPM"/>
    <property type="match status" value="1"/>
</dbReference>
<dbReference type="GO" id="GO:0005886">
    <property type="term" value="C:plasma membrane"/>
    <property type="evidence" value="ECO:0007669"/>
    <property type="project" value="TreeGrafter"/>
</dbReference>
<organism evidence="2 3">
    <name type="scientific">Strongylus vulgaris</name>
    <name type="common">Blood worm</name>
    <dbReference type="NCBI Taxonomy" id="40348"/>
    <lineage>
        <taxon>Eukaryota</taxon>
        <taxon>Metazoa</taxon>
        <taxon>Ecdysozoa</taxon>
        <taxon>Nematoda</taxon>
        <taxon>Chromadorea</taxon>
        <taxon>Rhabditida</taxon>
        <taxon>Rhabditina</taxon>
        <taxon>Rhabditomorpha</taxon>
        <taxon>Strongyloidea</taxon>
        <taxon>Strongylidae</taxon>
        <taxon>Strongylus</taxon>
    </lineage>
</organism>
<dbReference type="Proteomes" id="UP000270094">
    <property type="component" value="Unassembled WGS sequence"/>
</dbReference>
<evidence type="ECO:0000313" key="3">
    <source>
        <dbReference type="Proteomes" id="UP000270094"/>
    </source>
</evidence>
<keyword evidence="3" id="KW-1185">Reference proteome</keyword>
<dbReference type="GO" id="GO:0005261">
    <property type="term" value="F:monoatomic cation channel activity"/>
    <property type="evidence" value="ECO:0007669"/>
    <property type="project" value="TreeGrafter"/>
</dbReference>
<gene>
    <name evidence="2" type="ORF">SVUK_LOCUS2759</name>
</gene>
<dbReference type="OrthoDB" id="5871335at2759"/>
<feature type="non-terminal residue" evidence="2">
    <location>
        <position position="1"/>
    </location>
</feature>
<feature type="region of interest" description="Disordered" evidence="1">
    <location>
        <begin position="109"/>
        <end position="150"/>
    </location>
</feature>
<dbReference type="AlphaFoldDB" id="A0A3P7I2T6"/>
<name>A0A3P7I2T6_STRVU</name>
<sequence>TLEDARKGQVAIDVPNISDVEGNGNTSTKRKRHRMRKNSAELPPMMTAPRHVHGGDWKDMLYMTNLRQKKKSGNAWIERKIKKRECSKFMPSQKYSTRCGCGMAEAQHPQEARKPLSPHKFLTLPGADDETTNESDSHEPAKSHGKKAHGLRWTIGKNTELAPTNCYGSIVFEGKMNYR</sequence>
<feature type="region of interest" description="Disordered" evidence="1">
    <location>
        <begin position="1"/>
        <end position="38"/>
    </location>
</feature>
<evidence type="ECO:0000256" key="1">
    <source>
        <dbReference type="SAM" id="MobiDB-lite"/>
    </source>
</evidence>
<reference evidence="2 3" key="1">
    <citation type="submission" date="2018-11" db="EMBL/GenBank/DDBJ databases">
        <authorList>
            <consortium name="Pathogen Informatics"/>
        </authorList>
    </citation>
    <scope>NUCLEOTIDE SEQUENCE [LARGE SCALE GENOMIC DNA]</scope>
</reference>
<dbReference type="EMBL" id="UYYB01006439">
    <property type="protein sequence ID" value="VDM67761.1"/>
    <property type="molecule type" value="Genomic_DNA"/>
</dbReference>
<feature type="compositionally biased region" description="Basic residues" evidence="1">
    <location>
        <begin position="28"/>
        <end position="37"/>
    </location>
</feature>
<proteinExistence type="predicted"/>
<dbReference type="GO" id="GO:0030001">
    <property type="term" value="P:metal ion transport"/>
    <property type="evidence" value="ECO:0007669"/>
    <property type="project" value="TreeGrafter"/>
</dbReference>